<evidence type="ECO:0000256" key="3">
    <source>
        <dbReference type="ARBA" id="ARBA00022801"/>
    </source>
</evidence>
<feature type="chain" id="PRO_5004669624" description="subtilisin" evidence="11">
    <location>
        <begin position="40"/>
        <end position="837"/>
    </location>
</feature>
<dbReference type="OrthoDB" id="531541at2759"/>
<keyword evidence="2 8" id="KW-0645">Protease</keyword>
<dbReference type="InterPro" id="IPR023828">
    <property type="entry name" value="Peptidase_S8_Ser-AS"/>
</dbReference>
<evidence type="ECO:0000256" key="6">
    <source>
        <dbReference type="ARBA" id="ARBA00023529"/>
    </source>
</evidence>
<dbReference type="RefSeq" id="XP_013253340.1">
    <property type="nucleotide sequence ID" value="XM_013397886.1"/>
</dbReference>
<dbReference type="InterPro" id="IPR000209">
    <property type="entry name" value="Peptidase_S8/S53_dom"/>
</dbReference>
<dbReference type="InterPro" id="IPR036852">
    <property type="entry name" value="Peptidase_S8/S53_dom_sf"/>
</dbReference>
<proteinExistence type="inferred from homology"/>
<dbReference type="SUPFAM" id="SSF52743">
    <property type="entry name" value="Subtilisin-like"/>
    <property type="match status" value="1"/>
</dbReference>
<comment type="similarity">
    <text evidence="1 8 9">Belongs to the peptidase S8 family.</text>
</comment>
<dbReference type="AlphaFoldDB" id="U6G745"/>
<reference evidence="13" key="2">
    <citation type="submission" date="2013-10" db="EMBL/GenBank/DDBJ databases">
        <authorList>
            <person name="Aslett M."/>
        </authorList>
    </citation>
    <scope>NUCLEOTIDE SEQUENCE</scope>
    <source>
        <strain evidence="13">Houghton</strain>
    </source>
</reference>
<dbReference type="InterPro" id="IPR051048">
    <property type="entry name" value="Peptidase_S8/S53_subtilisin"/>
</dbReference>
<evidence type="ECO:0000256" key="2">
    <source>
        <dbReference type="ARBA" id="ARBA00022670"/>
    </source>
</evidence>
<dbReference type="PROSITE" id="PS00136">
    <property type="entry name" value="SUBTILASE_ASP"/>
    <property type="match status" value="1"/>
</dbReference>
<evidence type="ECO:0000256" key="8">
    <source>
        <dbReference type="PROSITE-ProRule" id="PRU01240"/>
    </source>
</evidence>
<feature type="region of interest" description="Disordered" evidence="10">
    <location>
        <begin position="48"/>
        <end position="101"/>
    </location>
</feature>
<feature type="compositionally biased region" description="Basic and acidic residues" evidence="10">
    <location>
        <begin position="65"/>
        <end position="79"/>
    </location>
</feature>
<evidence type="ECO:0000313" key="13">
    <source>
        <dbReference type="EMBL" id="CDI76046.1"/>
    </source>
</evidence>
<dbReference type="InterPro" id="IPR034204">
    <property type="entry name" value="PfSUB1-like_cat_dom"/>
</dbReference>
<dbReference type="GO" id="GO:0006508">
    <property type="term" value="P:proteolysis"/>
    <property type="evidence" value="ECO:0007669"/>
    <property type="project" value="UniProtKB-KW"/>
</dbReference>
<evidence type="ECO:0000313" key="14">
    <source>
        <dbReference type="Proteomes" id="UP000018050"/>
    </source>
</evidence>
<dbReference type="InterPro" id="IPR023827">
    <property type="entry name" value="Peptidase_S8_Asp-AS"/>
</dbReference>
<evidence type="ECO:0000256" key="4">
    <source>
        <dbReference type="ARBA" id="ARBA00022825"/>
    </source>
</evidence>
<comment type="catalytic activity">
    <reaction evidence="6">
        <text>Hydrolysis of proteins with broad specificity for peptide bonds, and a preference for a large uncharged residue in P1. Hydrolyzes peptide amides.</text>
        <dbReference type="EC" id="3.4.21.62"/>
    </reaction>
</comment>
<feature type="compositionally biased region" description="Polar residues" evidence="10">
    <location>
        <begin position="134"/>
        <end position="151"/>
    </location>
</feature>
<dbReference type="InterPro" id="IPR015500">
    <property type="entry name" value="Peptidase_S8_subtilisin-rel"/>
</dbReference>
<dbReference type="PROSITE" id="PS51892">
    <property type="entry name" value="SUBTILASE"/>
    <property type="match status" value="1"/>
</dbReference>
<evidence type="ECO:0000256" key="5">
    <source>
        <dbReference type="ARBA" id="ARBA00023145"/>
    </source>
</evidence>
<evidence type="ECO:0000259" key="12">
    <source>
        <dbReference type="Pfam" id="PF00082"/>
    </source>
</evidence>
<dbReference type="Pfam" id="PF00082">
    <property type="entry name" value="Peptidase_S8"/>
    <property type="match status" value="1"/>
</dbReference>
<dbReference type="PROSITE" id="PS00138">
    <property type="entry name" value="SUBTILASE_SER"/>
    <property type="match status" value="1"/>
</dbReference>
<feature type="compositionally biased region" description="Polar residues" evidence="10">
    <location>
        <begin position="175"/>
        <end position="184"/>
    </location>
</feature>
<evidence type="ECO:0000256" key="7">
    <source>
        <dbReference type="ARBA" id="ARBA00023619"/>
    </source>
</evidence>
<evidence type="ECO:0000256" key="11">
    <source>
        <dbReference type="SAM" id="SignalP"/>
    </source>
</evidence>
<feature type="active site" description="Charge relay system" evidence="8">
    <location>
        <position position="498"/>
    </location>
</feature>
<dbReference type="EC" id="3.4.21.62" evidence="7"/>
<dbReference type="GeneID" id="25268095"/>
<dbReference type="Gene3D" id="3.40.50.200">
    <property type="entry name" value="Peptidase S8/S53 domain"/>
    <property type="match status" value="1"/>
</dbReference>
<feature type="region of interest" description="Disordered" evidence="10">
    <location>
        <begin position="132"/>
        <end position="221"/>
    </location>
</feature>
<protein>
    <recommendedName>
        <fullName evidence="7">subtilisin</fullName>
        <ecNumber evidence="7">3.4.21.62</ecNumber>
    </recommendedName>
</protein>
<dbReference type="PRINTS" id="PR00723">
    <property type="entry name" value="SUBTILISIN"/>
</dbReference>
<organism evidence="13 14">
    <name type="scientific">Eimeria acervulina</name>
    <name type="common">Coccidian parasite</name>
    <dbReference type="NCBI Taxonomy" id="5801"/>
    <lineage>
        <taxon>Eukaryota</taxon>
        <taxon>Sar</taxon>
        <taxon>Alveolata</taxon>
        <taxon>Apicomplexa</taxon>
        <taxon>Conoidasida</taxon>
        <taxon>Coccidia</taxon>
        <taxon>Eucoccidiorida</taxon>
        <taxon>Eimeriorina</taxon>
        <taxon>Eimeriidae</taxon>
        <taxon>Eimeria</taxon>
    </lineage>
</organism>
<gene>
    <name evidence="13" type="ORF">EAH_00000250</name>
</gene>
<keyword evidence="3 8" id="KW-0378">Hydrolase</keyword>
<dbReference type="EMBL" id="HG670307">
    <property type="protein sequence ID" value="CDI76046.1"/>
    <property type="molecule type" value="Genomic_DNA"/>
</dbReference>
<evidence type="ECO:0000256" key="10">
    <source>
        <dbReference type="SAM" id="MobiDB-lite"/>
    </source>
</evidence>
<feature type="signal peptide" evidence="11">
    <location>
        <begin position="1"/>
        <end position="39"/>
    </location>
</feature>
<accession>U6G745</accession>
<reference evidence="13" key="1">
    <citation type="submission" date="2013-10" db="EMBL/GenBank/DDBJ databases">
        <title>Genomic analysis of the causative agents of coccidiosis in chickens.</title>
        <authorList>
            <person name="Reid A.J."/>
            <person name="Blake D."/>
            <person name="Billington K."/>
            <person name="Browne H."/>
            <person name="Dunn M."/>
            <person name="Hung S."/>
            <person name="Kawahara F."/>
            <person name="Miranda-Saavedra D."/>
            <person name="Mourier T."/>
            <person name="Nagra H."/>
            <person name="Otto T.D."/>
            <person name="Rawlings N."/>
            <person name="Sanchez A."/>
            <person name="Sanders M."/>
            <person name="Subramaniam C."/>
            <person name="Tay Y."/>
            <person name="Dear P."/>
            <person name="Doerig C."/>
            <person name="Gruber A."/>
            <person name="Parkinson J."/>
            <person name="Shirley M."/>
            <person name="Wan K.L."/>
            <person name="Berriman M."/>
            <person name="Tomley F."/>
            <person name="Pain A."/>
        </authorList>
    </citation>
    <scope>NUCLEOTIDE SEQUENCE</scope>
    <source>
        <strain evidence="13">Houghton</strain>
    </source>
</reference>
<name>U6G745_EIMAC</name>
<dbReference type="OMA" id="SMWIEMF"/>
<dbReference type="Proteomes" id="UP000018050">
    <property type="component" value="Unassembled WGS sequence"/>
</dbReference>
<dbReference type="PANTHER" id="PTHR43399:SF4">
    <property type="entry name" value="CELL WALL-ASSOCIATED PROTEASE"/>
    <property type="match status" value="1"/>
</dbReference>
<feature type="domain" description="Peptidase S8/S53" evidence="12">
    <location>
        <begin position="492"/>
        <end position="752"/>
    </location>
</feature>
<dbReference type="GO" id="GO:0004252">
    <property type="term" value="F:serine-type endopeptidase activity"/>
    <property type="evidence" value="ECO:0007669"/>
    <property type="project" value="UniProtKB-UniRule"/>
</dbReference>
<feature type="region of interest" description="Disordered" evidence="10">
    <location>
        <begin position="408"/>
        <end position="441"/>
    </location>
</feature>
<dbReference type="VEuPathDB" id="ToxoDB:EAH_00000250"/>
<dbReference type="CDD" id="cd07473">
    <property type="entry name" value="Peptidases_S8_Subtilisin_like"/>
    <property type="match status" value="1"/>
</dbReference>
<feature type="active site" description="Charge relay system" evidence="8">
    <location>
        <position position="716"/>
    </location>
</feature>
<dbReference type="PANTHER" id="PTHR43399">
    <property type="entry name" value="SUBTILISIN-RELATED"/>
    <property type="match status" value="1"/>
</dbReference>
<feature type="active site" description="Charge relay system" evidence="8">
    <location>
        <position position="553"/>
    </location>
</feature>
<evidence type="ECO:0000256" key="1">
    <source>
        <dbReference type="ARBA" id="ARBA00011073"/>
    </source>
</evidence>
<keyword evidence="14" id="KW-1185">Reference proteome</keyword>
<keyword evidence="4 8" id="KW-0720">Serine protease</keyword>
<sequence length="837" mass="92447">MVRAFKKSVRRQILLRMAPRFWSFALCLAVLAEYPPCAALRDDSQITASNEEQKNGGSVFPATREGVEDPFPEHVDMPRRSSGPLRHVSAGPGRARGSIVHPGDEYKQHIEENSSETAVVSPEKLPAWRRSLRNGESSVLPSRTRALSQTESGEHNGGGSPLLHENEDEWEAGDSLSSEASSFRSGRLEFSREAPLSTSLDSEPEEGISAYPDETQKREISSVDASADTRIVFEMRRGNKGLGGSISIPSPLAHSLLYRTRDIANPLNFANFLAEGQEWLIPGTGSLWEGLGRHVDSLFSGLFLKTASILPNYKRNVIICYKEYKPSMWIEMFGQRNQFLRQLASLFQGTHRMQSVYLRNLGMEIFEVPPLWRVREFIATVLKLDNYVSHVYTDHLVSDFDDEVQVPLPDDSSQEEIASKPFDHRQRDTRNATNGGHTARQYKAPNRRLEVMTNDPFTWQQWAIVDSGPTRWGIEAPNAWEVWTGQGLKPRFTVAVIDSGVDYEHPDLQNQIWRNPDEICGNGIDDDFNGFVDDCIGWDFVKGTNLPMDDNGHGTASAGIIAAEPNNGIGLTGVCWGCDILVLKALNEDIKGTISAFARSLDYAIGKGIMLSNNSYGGRGSGFRGLQEAVQRARQAGMIVVAAAGNYNGNNDNDKQPVFPASYDLDNVVSVAAISRNGQLAPFSSYGKRQVDVAAPGANIMTTSARRTYRSVSGTSFAVPMVTGTIALLWTRRPQLNYRQVIHRLLRSVKKNPHLEGMIATGGTVDAWNTLAKEDILDPYAALPVLPMTCASASCSQYATCSDAQGTAKCGNRMEWDLWTCRTVSQNKFPKSGALYP</sequence>
<feature type="compositionally biased region" description="Basic and acidic residues" evidence="10">
    <location>
        <begin position="417"/>
        <end position="430"/>
    </location>
</feature>
<evidence type="ECO:0000256" key="9">
    <source>
        <dbReference type="RuleBase" id="RU003355"/>
    </source>
</evidence>
<keyword evidence="11" id="KW-0732">Signal</keyword>
<keyword evidence="5" id="KW-0865">Zymogen</keyword>